<dbReference type="FunFam" id="3.30.70.3190:FF:000001">
    <property type="entry name" value="tRNA pseudouridine synthase Pus10"/>
    <property type="match status" value="1"/>
</dbReference>
<organism evidence="11">
    <name type="scientific">Salpingoeca rosetta (strain ATCC 50818 / BSB-021)</name>
    <dbReference type="NCBI Taxonomy" id="946362"/>
    <lineage>
        <taxon>Eukaryota</taxon>
        <taxon>Choanoflagellata</taxon>
        <taxon>Craspedida</taxon>
        <taxon>Salpingoecidae</taxon>
        <taxon>Salpingoeca</taxon>
    </lineage>
</organism>
<comment type="similarity">
    <text evidence="1">Belongs to the pseudouridine synthase Pus10 family.</text>
</comment>
<dbReference type="KEGG" id="sre:PTSG_05654"/>
<dbReference type="EMBL" id="GL832967">
    <property type="protein sequence ID" value="EGD73960.1"/>
    <property type="molecule type" value="Genomic_DNA"/>
</dbReference>
<evidence type="ECO:0000256" key="8">
    <source>
        <dbReference type="SAM" id="MobiDB-lite"/>
    </source>
</evidence>
<feature type="region of interest" description="Disordered" evidence="8">
    <location>
        <begin position="190"/>
        <end position="277"/>
    </location>
</feature>
<evidence type="ECO:0000256" key="3">
    <source>
        <dbReference type="ARBA" id="ARBA00022694"/>
    </source>
</evidence>
<sequence length="622" mass="68433">MMMSEKVRVATVGVQGDGGASDAAAAAVLVLCEGCRALVLEGSTANIVGEQLKQRLHRRYASADAEIAEDAKEEQKQEGDDSYDPTCCFCMGVLKYCTDPALGKLLMENLKASEYDSTSMDVGITLPLSWLVRERIINLHLDMQGNTRTRASLMMLKDVVRICVQAHYQRARFTVTQQSPLQTIVFFEVSPHPQSPRPASPPQSPSTTAGGAEQQQQQQQQHEEEEKDGCSRSGGGGGGGDGEKGMEGVEGGGSRAPRRHGRAHCHDDGSQSGQNNGEEIIVSEELRVLTQLRSHMFRPRRARRGRKKPSAAHNQASIAQALEDLSDGEIKRWPRTLCVPPLPAVATPTVTVKYTHAPIFIGGRYNKLVRGVSQTPWFIGSGRRGDTSVQELVTGELEALVKTDEVKFSSAGREDCDVRMLGTGRPFVLEFVNPRRIAALTADVLAQHQADVNGMEGSKVRVRDLRLVDKSDVALLHEGQEKKKKTYACPIWTETPLTQQQMDTINSTQDLLLHQKTPMRVCHRRTLMTRERLVHRMHIQPLKPHFYLLELCTQSGTYIKEFVHGDLGRTTPNMRSILGCNVDILSLDVVDVDLAWPPKSASSSSPAPAPVQAQERAQEAAS</sequence>
<dbReference type="InterPro" id="IPR048741">
    <property type="entry name" value="Pus10-like_C"/>
</dbReference>
<evidence type="ECO:0000259" key="9">
    <source>
        <dbReference type="Pfam" id="PF21238"/>
    </source>
</evidence>
<feature type="region of interest" description="Disordered" evidence="8">
    <location>
        <begin position="598"/>
        <end position="622"/>
    </location>
</feature>
<dbReference type="OrthoDB" id="271937at2759"/>
<gene>
    <name evidence="10" type="ORF">PTSG_05654</name>
</gene>
<keyword evidence="3" id="KW-0819">tRNA processing</keyword>
<dbReference type="RefSeq" id="XP_004993523.1">
    <property type="nucleotide sequence ID" value="XM_004993466.1"/>
</dbReference>
<dbReference type="InParanoid" id="F2UBU4"/>
<dbReference type="PANTHER" id="PTHR21568">
    <property type="entry name" value="TRNA PSEUDOURIDINE SYNTHASE PUS10"/>
    <property type="match status" value="1"/>
</dbReference>
<evidence type="ECO:0000256" key="1">
    <source>
        <dbReference type="ARBA" id="ARBA00009652"/>
    </source>
</evidence>
<accession>F2UBU4</accession>
<proteinExistence type="inferred from homology"/>
<evidence type="ECO:0000313" key="10">
    <source>
        <dbReference type="EMBL" id="EGD73960.1"/>
    </source>
</evidence>
<dbReference type="FunFam" id="3.30.70.2510:FF:000001">
    <property type="entry name" value="tRNA pseudouridine synthase Pus10"/>
    <property type="match status" value="1"/>
</dbReference>
<keyword evidence="11" id="KW-1185">Reference proteome</keyword>
<dbReference type="InterPro" id="IPR039894">
    <property type="entry name" value="Pus10-like"/>
</dbReference>
<dbReference type="EC" id="5.4.99.25" evidence="2"/>
<feature type="compositionally biased region" description="Pro residues" evidence="8">
    <location>
        <begin position="193"/>
        <end position="204"/>
    </location>
</feature>
<reference evidence="10" key="1">
    <citation type="submission" date="2009-08" db="EMBL/GenBank/DDBJ databases">
        <title>Annotation of Salpingoeca rosetta.</title>
        <authorList>
            <consortium name="The Broad Institute Genome Sequencing Platform"/>
            <person name="Russ C."/>
            <person name="Cuomo C."/>
            <person name="Burger G."/>
            <person name="Gray M.W."/>
            <person name="Holland P.W.H."/>
            <person name="King N."/>
            <person name="Lang F.B.F."/>
            <person name="Roger A.J."/>
            <person name="Ruiz-Trillo I."/>
            <person name="Young S.K."/>
            <person name="Zeng Q."/>
            <person name="Gargeya S."/>
            <person name="Alvarado L."/>
            <person name="Berlin A."/>
            <person name="Chapman S.B."/>
            <person name="Chen Z."/>
            <person name="Freedman E."/>
            <person name="Gellesch M."/>
            <person name="Goldberg J."/>
            <person name="Griggs A."/>
            <person name="Gujja S."/>
            <person name="Heilman E."/>
            <person name="Heiman D."/>
            <person name="Howarth C."/>
            <person name="Mehta T."/>
            <person name="Neiman D."/>
            <person name="Pearson M."/>
            <person name="Roberts A."/>
            <person name="Saif S."/>
            <person name="Shea T."/>
            <person name="Shenoy N."/>
            <person name="Sisk P."/>
            <person name="Stolte C."/>
            <person name="Sykes S."/>
            <person name="White J."/>
            <person name="Yandava C."/>
            <person name="Haas B."/>
            <person name="Nusbaum C."/>
            <person name="Birren B."/>
        </authorList>
    </citation>
    <scope>NUCLEOTIDE SEQUENCE [LARGE SCALE GENOMIC DNA]</scope>
    <source>
        <strain evidence="10">ATCC 50818</strain>
    </source>
</reference>
<dbReference type="FunCoup" id="F2UBU4">
    <property type="interactions" value="1793"/>
</dbReference>
<evidence type="ECO:0000256" key="7">
    <source>
        <dbReference type="ARBA" id="ARBA00083669"/>
    </source>
</evidence>
<evidence type="ECO:0000256" key="2">
    <source>
        <dbReference type="ARBA" id="ARBA00012787"/>
    </source>
</evidence>
<protein>
    <recommendedName>
        <fullName evidence="2">tRNA pseudouridine(55) synthase</fullName>
        <ecNumber evidence="2">5.4.99.25</ecNumber>
    </recommendedName>
    <alternativeName>
        <fullName evidence="7">tRNA pseudouridine 55 synthase</fullName>
    </alternativeName>
    <alternativeName>
        <fullName evidence="5">tRNA pseudouridylate synthase</fullName>
    </alternativeName>
    <alternativeName>
        <fullName evidence="6">tRNA-uridine isomerase</fullName>
    </alternativeName>
</protein>
<evidence type="ECO:0000256" key="4">
    <source>
        <dbReference type="ARBA" id="ARBA00023235"/>
    </source>
</evidence>
<dbReference type="GO" id="GO:0160148">
    <property type="term" value="F:tRNA pseudouridine(55) synthase activity"/>
    <property type="evidence" value="ECO:0007669"/>
    <property type="project" value="UniProtKB-EC"/>
</dbReference>
<evidence type="ECO:0000313" key="11">
    <source>
        <dbReference type="Proteomes" id="UP000007799"/>
    </source>
</evidence>
<dbReference type="Proteomes" id="UP000007799">
    <property type="component" value="Unassembled WGS sequence"/>
</dbReference>
<dbReference type="STRING" id="946362.F2UBU4"/>
<dbReference type="NCBIfam" id="TIGR01213">
    <property type="entry name" value="pseudo_Pus10arc"/>
    <property type="match status" value="1"/>
</dbReference>
<dbReference type="GO" id="GO:0031119">
    <property type="term" value="P:tRNA pseudouridine synthesis"/>
    <property type="evidence" value="ECO:0007669"/>
    <property type="project" value="UniProtKB-ARBA"/>
</dbReference>
<dbReference type="GeneID" id="16074100"/>
<keyword evidence="4" id="KW-0413">Isomerase</keyword>
<dbReference type="Pfam" id="PF21238">
    <property type="entry name" value="Pus10_C"/>
    <property type="match status" value="1"/>
</dbReference>
<dbReference type="Gene3D" id="3.30.70.3190">
    <property type="match status" value="1"/>
</dbReference>
<name>F2UBU4_SALR5</name>
<dbReference type="PANTHER" id="PTHR21568:SF0">
    <property type="entry name" value="TRNA PSEUDOURIDINE SYNTHASE PUS10"/>
    <property type="match status" value="1"/>
</dbReference>
<dbReference type="SUPFAM" id="SSF55120">
    <property type="entry name" value="Pseudouridine synthase"/>
    <property type="match status" value="1"/>
</dbReference>
<dbReference type="eggNOG" id="KOG2364">
    <property type="taxonomic scope" value="Eukaryota"/>
</dbReference>
<dbReference type="InterPro" id="IPR020103">
    <property type="entry name" value="PsdUridine_synth_cat_dom_sf"/>
</dbReference>
<dbReference type="Gene3D" id="3.30.70.2510">
    <property type="match status" value="1"/>
</dbReference>
<evidence type="ECO:0000256" key="5">
    <source>
        <dbReference type="ARBA" id="ARBA00075270"/>
    </source>
</evidence>
<dbReference type="AlphaFoldDB" id="F2UBU4"/>
<feature type="compositionally biased region" description="Basic and acidic residues" evidence="8">
    <location>
        <begin position="221"/>
        <end position="230"/>
    </location>
</feature>
<dbReference type="GO" id="GO:0003723">
    <property type="term" value="F:RNA binding"/>
    <property type="evidence" value="ECO:0007669"/>
    <property type="project" value="InterPro"/>
</dbReference>
<feature type="domain" description="Pus10-like C-terminal" evidence="9">
    <location>
        <begin position="360"/>
        <end position="593"/>
    </location>
</feature>
<evidence type="ECO:0000256" key="6">
    <source>
        <dbReference type="ARBA" id="ARBA00079393"/>
    </source>
</evidence>